<evidence type="ECO:0000313" key="1">
    <source>
        <dbReference type="EMBL" id="CBW77378.1"/>
    </source>
</evidence>
<accession>E5AW76</accession>
<dbReference type="AlphaFoldDB" id="E5AW76"/>
<proteinExistence type="predicted"/>
<gene>
    <name evidence="1" type="ordered locus">RBRH_01253</name>
</gene>
<protein>
    <submittedName>
        <fullName evidence="1">Transposase</fullName>
    </submittedName>
</protein>
<geneLocation type="plasmid" evidence="1 2">
    <name>pBRH02</name>
</geneLocation>
<sequence>MTASTVRKWLGRYLTGRRSRADRCIFAASPLATCYRAGGGLAGPGVALAALATASDCSTGERVRFNLQSCVFRRAGLPCLSDLPPREPIQRYEHAAPGDLLHIETKKLGCITRPGHRVTGNRRDTMAGAGWEYLFVAGDDHVRIASRRCTQT</sequence>
<reference evidence="1 2" key="2">
    <citation type="journal article" date="2011" name="J. Bacteriol.">
        <title>Complete genome sequence of Burkholderia rhizoxinica, an endosymbiont of Rhizopus microsporus.</title>
        <authorList>
            <person name="Lackner G."/>
            <person name="Moebius N."/>
            <person name="Partida-Martinez L."/>
            <person name="Hertweck C."/>
        </authorList>
    </citation>
    <scope>NUCLEOTIDE SEQUENCE [LARGE SCALE GENOMIC DNA]</scope>
    <source>
        <strain evidence="2">DSM 19002 / CIP 109453 / HKI 454</strain>
        <plasmid evidence="1 2">pBRH02</plasmid>
    </source>
</reference>
<dbReference type="EMBL" id="FR687361">
    <property type="protein sequence ID" value="CBW77378.1"/>
    <property type="molecule type" value="Genomic_DNA"/>
</dbReference>
<dbReference type="KEGG" id="brh:RBRH_01253"/>
<keyword evidence="1" id="KW-0614">Plasmid</keyword>
<organism evidence="1 2">
    <name type="scientific">Mycetohabitans rhizoxinica (strain DSM 19002 / CIP 109453 / HKI 454)</name>
    <name type="common">Paraburkholderia rhizoxinica</name>
    <dbReference type="NCBI Taxonomy" id="882378"/>
    <lineage>
        <taxon>Bacteria</taxon>
        <taxon>Pseudomonadati</taxon>
        <taxon>Pseudomonadota</taxon>
        <taxon>Betaproteobacteria</taxon>
        <taxon>Burkholderiales</taxon>
        <taxon>Burkholderiaceae</taxon>
        <taxon>Mycetohabitans</taxon>
    </lineage>
</organism>
<reference key="1">
    <citation type="submission" date="2010-09" db="EMBL/GenBank/DDBJ databases">
        <title>Complete genome sequence of Burkholderia rhizoxinica, the endosymbiont of the phytopathogenic fungus Rhizopus microsporus.</title>
        <authorList>
            <person name="Lackner G."/>
            <person name="Moebius N."/>
            <person name="Partida-Martinez L.P."/>
            <person name="Hertweck C."/>
        </authorList>
    </citation>
    <scope>NUCLEOTIDE SEQUENCE</scope>
    <source>
        <strain>HKI 454</strain>
    </source>
</reference>
<name>E5AW76_MYCRK</name>
<dbReference type="HOGENOM" id="CLU_1718905_0_0_4"/>
<evidence type="ECO:0000313" key="2">
    <source>
        <dbReference type="Proteomes" id="UP000007437"/>
    </source>
</evidence>
<dbReference type="Proteomes" id="UP000007437">
    <property type="component" value="Plasmid pBRH02"/>
</dbReference>